<dbReference type="InterPro" id="IPR004761">
    <property type="entry name" value="Spore_GerAB"/>
</dbReference>
<feature type="transmembrane region" description="Helical" evidence="8">
    <location>
        <begin position="215"/>
        <end position="237"/>
    </location>
</feature>
<feature type="transmembrane region" description="Helical" evidence="8">
    <location>
        <begin position="144"/>
        <end position="161"/>
    </location>
</feature>
<feature type="transmembrane region" description="Helical" evidence="8">
    <location>
        <begin position="12"/>
        <end position="32"/>
    </location>
</feature>
<evidence type="ECO:0000256" key="8">
    <source>
        <dbReference type="SAM" id="Phobius"/>
    </source>
</evidence>
<evidence type="ECO:0000313" key="10">
    <source>
        <dbReference type="Proteomes" id="UP000001917"/>
    </source>
</evidence>
<dbReference type="HOGENOM" id="CLU_047547_1_2_9"/>
<dbReference type="PANTHER" id="PTHR34975">
    <property type="entry name" value="SPORE GERMINATION PROTEIN A2"/>
    <property type="match status" value="1"/>
</dbReference>
<comment type="subcellular location">
    <subcellularLocation>
        <location evidence="1">Membrane</location>
        <topology evidence="1">Multi-pass membrane protein</topology>
    </subcellularLocation>
</comment>
<evidence type="ECO:0000256" key="5">
    <source>
        <dbReference type="ARBA" id="ARBA00022692"/>
    </source>
</evidence>
<proteinExistence type="inferred from homology"/>
<accession>C8WYH7</accession>
<comment type="similarity">
    <text evidence="2">Belongs to the amino acid-polyamine-organocation (APC) superfamily. Spore germination protein (SGP) (TC 2.A.3.9) family.</text>
</comment>
<reference evidence="9 10" key="2">
    <citation type="journal article" date="2010" name="Stand. Genomic Sci.">
        <title>Complete genome sequence of Alicyclobacillus acidocaldarius type strain (104-IA).</title>
        <authorList>
            <person name="Mavromatis K."/>
            <person name="Sikorski J."/>
            <person name="Lapidus A."/>
            <person name="Glavina Del Rio T."/>
            <person name="Copeland A."/>
            <person name="Tice H."/>
            <person name="Cheng J.F."/>
            <person name="Lucas S."/>
            <person name="Chen F."/>
            <person name="Nolan M."/>
            <person name="Bruce D."/>
            <person name="Goodwin L."/>
            <person name="Pitluck S."/>
            <person name="Ivanova N."/>
            <person name="Ovchinnikova G."/>
            <person name="Pati A."/>
            <person name="Chen A."/>
            <person name="Palaniappan K."/>
            <person name="Land M."/>
            <person name="Hauser L."/>
            <person name="Chang Y.J."/>
            <person name="Jeffries C.D."/>
            <person name="Chain P."/>
            <person name="Meincke L."/>
            <person name="Sims D."/>
            <person name="Chertkov O."/>
            <person name="Han C."/>
            <person name="Brettin T."/>
            <person name="Detter J.C."/>
            <person name="Wahrenburg C."/>
            <person name="Rohde M."/>
            <person name="Pukall R."/>
            <person name="Goker M."/>
            <person name="Bristow J."/>
            <person name="Eisen J.A."/>
            <person name="Markowitz V."/>
            <person name="Hugenholtz P."/>
            <person name="Klenk H.P."/>
            <person name="Kyrpides N.C."/>
        </authorList>
    </citation>
    <scope>NUCLEOTIDE SEQUENCE [LARGE SCALE GENOMIC DNA]</scope>
    <source>
        <strain evidence="10">ATCC 27009 / DSM 446 / BCRC 14685 / JCM 5260 / KCTC 1825 / NBRC 15652 / NCIMB 11725 / NRRL B-14509 / 104-IA</strain>
        <plasmid evidence="9 10">pAACI02</plasmid>
    </source>
</reference>
<keyword evidence="4" id="KW-0309">Germination</keyword>
<dbReference type="Gene3D" id="1.20.1740.10">
    <property type="entry name" value="Amino acid/polyamine transporter I"/>
    <property type="match status" value="1"/>
</dbReference>
<feature type="transmembrane region" description="Helical" evidence="8">
    <location>
        <begin position="267"/>
        <end position="291"/>
    </location>
</feature>
<keyword evidence="9" id="KW-0614">Plasmid</keyword>
<feature type="transmembrane region" description="Helical" evidence="8">
    <location>
        <begin position="117"/>
        <end position="135"/>
    </location>
</feature>
<sequence length="366" mass="40622">MVQISRYQVILMLVWTILGTGIVTMPGTIAQFTVRDAWVAGFGLCIGGGLCALIAGVHVRWFPDQTLTQVAMHALGPVGGELFALWYVMYGVVTLATIGRELSTFVMISVLPNTPEFFISSVAFAVSAYLTYLGIEVVGRVNEFIVPLAVIVVPLLFGLSVRSFEWQPFRPVLSSGWLPIWQASVVPAFAYGLEFSVALQWIPALRTPRTLPIDIVIASTVSASVLVLLVTLTVGVLGEPVRYLTYPVLEVVRSIRQGKFVERLDTLYVMGVVITQALKLSAFQLATCEAIKDMCHSKEAKWTVIPCTLLIWSVANFMFHNLFDVTEFILRAVPAYFLFTVVICPVLIYMTAWWRIQRGKRALGHR</sequence>
<feature type="transmembrane region" description="Helical" evidence="8">
    <location>
        <begin position="335"/>
        <end position="356"/>
    </location>
</feature>
<keyword evidence="7 8" id="KW-0472">Membrane</keyword>
<dbReference type="KEGG" id="aac:Aaci_3073"/>
<geneLocation type="plasmid" evidence="9 10">
    <name>pAACI02</name>
</geneLocation>
<keyword evidence="6 8" id="KW-1133">Transmembrane helix</keyword>
<organism evidence="9 10">
    <name type="scientific">Alicyclobacillus acidocaldarius subsp. acidocaldarius (strain ATCC 27009 / DSM 446 / BCRC 14685 / JCM 5260 / KCTC 1825 / NBRC 15652 / NCIMB 11725 / NRRL B-14509 / 104-IA)</name>
    <name type="common">Bacillus acidocaldarius</name>
    <dbReference type="NCBI Taxonomy" id="521098"/>
    <lineage>
        <taxon>Bacteria</taxon>
        <taxon>Bacillati</taxon>
        <taxon>Bacillota</taxon>
        <taxon>Bacilli</taxon>
        <taxon>Bacillales</taxon>
        <taxon>Alicyclobacillaceae</taxon>
        <taxon>Alicyclobacillus</taxon>
    </lineage>
</organism>
<dbReference type="Pfam" id="PF03845">
    <property type="entry name" value="Spore_permease"/>
    <property type="match status" value="1"/>
</dbReference>
<evidence type="ECO:0000256" key="7">
    <source>
        <dbReference type="ARBA" id="ARBA00023136"/>
    </source>
</evidence>
<dbReference type="AlphaFoldDB" id="C8WYH7"/>
<keyword evidence="3" id="KW-0813">Transport</keyword>
<name>C8WYH7_ALIAD</name>
<keyword evidence="10" id="KW-1185">Reference proteome</keyword>
<feature type="transmembrane region" description="Helical" evidence="8">
    <location>
        <begin position="181"/>
        <end position="203"/>
    </location>
</feature>
<evidence type="ECO:0000256" key="3">
    <source>
        <dbReference type="ARBA" id="ARBA00022448"/>
    </source>
</evidence>
<dbReference type="Proteomes" id="UP000001917">
    <property type="component" value="Plasmid pAACI02"/>
</dbReference>
<dbReference type="RefSeq" id="WP_012812191.1">
    <property type="nucleotide sequence ID" value="NC_013207.1"/>
</dbReference>
<protein>
    <submittedName>
        <fullName evidence="9">Spore germination protein</fullName>
    </submittedName>
</protein>
<dbReference type="eggNOG" id="COG3949">
    <property type="taxonomic scope" value="Bacteria"/>
</dbReference>
<reference evidence="10" key="1">
    <citation type="submission" date="2009-09" db="EMBL/GenBank/DDBJ databases">
        <title>The complete plasmid2 of Alicyclobacillus acidocaldarius subsp. acidocaldarius DSM 446.</title>
        <authorList>
            <consortium name="US DOE Joint Genome Institute (JGI-PGF)"/>
            <person name="Lucas S."/>
            <person name="Copeland A."/>
            <person name="Lapidus A."/>
            <person name="Glavina del Rio T."/>
            <person name="Dalin E."/>
            <person name="Tice H."/>
            <person name="Bruce D."/>
            <person name="Goodwin L."/>
            <person name="Pitluck S."/>
            <person name="Kyrpides N."/>
            <person name="Mavromatis K."/>
            <person name="Ivanova N."/>
            <person name="Ovchinnikova G."/>
            <person name="Chertkov O."/>
            <person name="Sims D."/>
            <person name="Brettin T."/>
            <person name="Detter J.C."/>
            <person name="Han C."/>
            <person name="Larimer F."/>
            <person name="Land M."/>
            <person name="Hauser L."/>
            <person name="Markowitz V."/>
            <person name="Cheng J.-F."/>
            <person name="Hugenholtz P."/>
            <person name="Woyke T."/>
            <person name="Wu D."/>
            <person name="Pukall R."/>
            <person name="Klenk H.-P."/>
            <person name="Eisen J.A."/>
        </authorList>
    </citation>
    <scope>NUCLEOTIDE SEQUENCE [LARGE SCALE GENOMIC DNA]</scope>
    <source>
        <strain evidence="10">ATCC 27009 / DSM 446 / BCRC 14685 / JCM 5260 / KCTC 1825 / NBRC 15652 / NCIMB 11725 / NRRL B-14509 / 104-IA</strain>
        <plasmid evidence="10">pAACI02</plasmid>
    </source>
</reference>
<feature type="transmembrane region" description="Helical" evidence="8">
    <location>
        <begin position="74"/>
        <end position="97"/>
    </location>
</feature>
<evidence type="ECO:0000256" key="2">
    <source>
        <dbReference type="ARBA" id="ARBA00007998"/>
    </source>
</evidence>
<feature type="transmembrane region" description="Helical" evidence="8">
    <location>
        <begin position="303"/>
        <end position="323"/>
    </location>
</feature>
<gene>
    <name evidence="9" type="ordered locus">Aaci_3073</name>
</gene>
<dbReference type="GO" id="GO:0009847">
    <property type="term" value="P:spore germination"/>
    <property type="evidence" value="ECO:0007669"/>
    <property type="project" value="InterPro"/>
</dbReference>
<evidence type="ECO:0000256" key="6">
    <source>
        <dbReference type="ARBA" id="ARBA00022989"/>
    </source>
</evidence>
<dbReference type="NCBIfam" id="TIGR00912">
    <property type="entry name" value="2A0309"/>
    <property type="match status" value="1"/>
</dbReference>
<dbReference type="EMBL" id="CP001729">
    <property type="protein sequence ID" value="ACV60071.1"/>
    <property type="molecule type" value="Genomic_DNA"/>
</dbReference>
<evidence type="ECO:0000256" key="4">
    <source>
        <dbReference type="ARBA" id="ARBA00022544"/>
    </source>
</evidence>
<keyword evidence="5 8" id="KW-0812">Transmembrane</keyword>
<dbReference type="PANTHER" id="PTHR34975:SF2">
    <property type="entry name" value="SPORE GERMINATION PROTEIN A2"/>
    <property type="match status" value="1"/>
</dbReference>
<evidence type="ECO:0000256" key="1">
    <source>
        <dbReference type="ARBA" id="ARBA00004141"/>
    </source>
</evidence>
<dbReference type="GO" id="GO:0016020">
    <property type="term" value="C:membrane"/>
    <property type="evidence" value="ECO:0007669"/>
    <property type="project" value="UniProtKB-SubCell"/>
</dbReference>
<feature type="transmembrane region" description="Helical" evidence="8">
    <location>
        <begin position="38"/>
        <end position="62"/>
    </location>
</feature>
<evidence type="ECO:0000313" key="9">
    <source>
        <dbReference type="EMBL" id="ACV60071.1"/>
    </source>
</evidence>